<dbReference type="NCBIfam" id="TIGR02745">
    <property type="entry name" value="ccoG_rdxA_fixG"/>
    <property type="match status" value="1"/>
</dbReference>
<dbReference type="OrthoDB" id="9811700at2"/>
<comment type="caution">
    <text evidence="9">The sequence shown here is derived from an EMBL/GenBank/DDBJ whole genome shotgun (WGS) entry which is preliminary data.</text>
</comment>
<evidence type="ECO:0000256" key="5">
    <source>
        <dbReference type="ARBA" id="ARBA00023004"/>
    </source>
</evidence>
<dbReference type="PANTHER" id="PTHR30176:SF3">
    <property type="entry name" value="FERREDOXIN-TYPE PROTEIN NAPH"/>
    <property type="match status" value="1"/>
</dbReference>
<dbReference type="InterPro" id="IPR051684">
    <property type="entry name" value="Electron_Trans/Redox"/>
</dbReference>
<dbReference type="PROSITE" id="PS51379">
    <property type="entry name" value="4FE4S_FER_2"/>
    <property type="match status" value="1"/>
</dbReference>
<feature type="transmembrane region" description="Helical" evidence="7">
    <location>
        <begin position="186"/>
        <end position="207"/>
    </location>
</feature>
<dbReference type="Gene3D" id="2.60.40.10">
    <property type="entry name" value="Immunoglobulins"/>
    <property type="match status" value="1"/>
</dbReference>
<evidence type="ECO:0000256" key="7">
    <source>
        <dbReference type="SAM" id="Phobius"/>
    </source>
</evidence>
<evidence type="ECO:0000256" key="6">
    <source>
        <dbReference type="ARBA" id="ARBA00023014"/>
    </source>
</evidence>
<dbReference type="GO" id="GO:0046872">
    <property type="term" value="F:metal ion binding"/>
    <property type="evidence" value="ECO:0007669"/>
    <property type="project" value="UniProtKB-KW"/>
</dbReference>
<keyword evidence="5" id="KW-0408">Iron</keyword>
<dbReference type="InterPro" id="IPR013783">
    <property type="entry name" value="Ig-like_fold"/>
</dbReference>
<evidence type="ECO:0000256" key="4">
    <source>
        <dbReference type="ARBA" id="ARBA00022982"/>
    </source>
</evidence>
<keyword evidence="3" id="KW-0479">Metal-binding</keyword>
<accession>A0A419S5R6</accession>
<keyword evidence="4" id="KW-0249">Electron transport</keyword>
<gene>
    <name evidence="9" type="ORF">BCY91_04745</name>
</gene>
<organism evidence="9 10">
    <name type="scientific">Pelobium manganitolerans</name>
    <dbReference type="NCBI Taxonomy" id="1842495"/>
    <lineage>
        <taxon>Bacteria</taxon>
        <taxon>Pseudomonadati</taxon>
        <taxon>Bacteroidota</taxon>
        <taxon>Sphingobacteriia</taxon>
        <taxon>Sphingobacteriales</taxon>
        <taxon>Sphingobacteriaceae</taxon>
        <taxon>Pelobium</taxon>
    </lineage>
</organism>
<feature type="transmembrane region" description="Helical" evidence="7">
    <location>
        <begin position="80"/>
        <end position="101"/>
    </location>
</feature>
<dbReference type="Proteomes" id="UP000283433">
    <property type="component" value="Unassembled WGS sequence"/>
</dbReference>
<dbReference type="Pfam" id="PF13746">
    <property type="entry name" value="Fer4_18"/>
    <property type="match status" value="1"/>
</dbReference>
<keyword evidence="2" id="KW-0004">4Fe-4S</keyword>
<keyword evidence="7" id="KW-1133">Transmembrane helix</keyword>
<keyword evidence="6" id="KW-0411">Iron-sulfur</keyword>
<dbReference type="EMBL" id="MBTA01000023">
    <property type="protein sequence ID" value="RKD16191.1"/>
    <property type="molecule type" value="Genomic_DNA"/>
</dbReference>
<name>A0A419S5R6_9SPHI</name>
<reference evidence="9 10" key="1">
    <citation type="submission" date="2016-07" db="EMBL/GenBank/DDBJ databases">
        <title>Genome of Pelobium manganitolerans.</title>
        <authorList>
            <person name="Wu S."/>
            <person name="Wang G."/>
        </authorList>
    </citation>
    <scope>NUCLEOTIDE SEQUENCE [LARGE SCALE GENOMIC DNA]</scope>
    <source>
        <strain evidence="9 10">YS-25</strain>
    </source>
</reference>
<feature type="transmembrane region" description="Helical" evidence="7">
    <location>
        <begin position="333"/>
        <end position="351"/>
    </location>
</feature>
<evidence type="ECO:0000313" key="9">
    <source>
        <dbReference type="EMBL" id="RKD16191.1"/>
    </source>
</evidence>
<dbReference type="PANTHER" id="PTHR30176">
    <property type="entry name" value="FERREDOXIN-TYPE PROTEIN NAPH"/>
    <property type="match status" value="1"/>
</dbReference>
<dbReference type="Pfam" id="PF12801">
    <property type="entry name" value="Fer4_5"/>
    <property type="match status" value="1"/>
</dbReference>
<dbReference type="AlphaFoldDB" id="A0A419S5R6"/>
<sequence length="462" mass="53189">MAEEVNYYHQTTDQNGKRRWLYPLIRIDQWYKYRSYVAYFLLVFLFAAPYIRINGHQLLLFNIIERKFILFGQVFWPQDFFIIVLISLTALVGIVLFTSAFGRIFCGWICPQTIFLEMVFRRIEVWIEGEPAARKKLDNSPWTKDKIIKKTSKHLIYVAISFFIANTFLAYVIGSAELWQIIKEPVSQHVSGFISIWLFTAAFYYVFAHFRELVCIVACPYGRLQGVLLDQNSLVVAYHYLRGEPRGRIKKNDPNPPQLGDCVDCNLCVAVCPTGIDIREGTQLECVNCTACIDACNQVMDKVNRPRNLIGYYSEEMIKNNERSPRLTLRMKAYGVIILLMIGVSTFFILTKKDIDVNVLRAAGSMYQEQPNNFISNLYTAELVNKTSKPTKIDFVPENKNHKIQWVQKVDSLAPESTSKATFFLLVPQTDINKTKTSVNIEVVQNGEVIDRIETNFLGPVN</sequence>
<dbReference type="InterPro" id="IPR017896">
    <property type="entry name" value="4Fe4S_Fe-S-bd"/>
</dbReference>
<dbReference type="InterPro" id="IPR032879">
    <property type="entry name" value="FixG_C"/>
</dbReference>
<keyword evidence="1" id="KW-0813">Transport</keyword>
<dbReference type="RefSeq" id="WP_120181689.1">
    <property type="nucleotide sequence ID" value="NZ_CBINCU010000033.1"/>
</dbReference>
<proteinExistence type="predicted"/>
<keyword evidence="7" id="KW-0472">Membrane</keyword>
<dbReference type="GO" id="GO:0005886">
    <property type="term" value="C:plasma membrane"/>
    <property type="evidence" value="ECO:0007669"/>
    <property type="project" value="TreeGrafter"/>
</dbReference>
<evidence type="ECO:0000256" key="1">
    <source>
        <dbReference type="ARBA" id="ARBA00022448"/>
    </source>
</evidence>
<protein>
    <submittedName>
        <fullName evidence="9">Cytochrome c oxidase accessory protein CcoG</fullName>
    </submittedName>
</protein>
<feature type="transmembrane region" description="Helical" evidence="7">
    <location>
        <begin position="154"/>
        <end position="174"/>
    </location>
</feature>
<evidence type="ECO:0000256" key="2">
    <source>
        <dbReference type="ARBA" id="ARBA00022485"/>
    </source>
</evidence>
<keyword evidence="10" id="KW-1185">Reference proteome</keyword>
<dbReference type="GO" id="GO:0051539">
    <property type="term" value="F:4 iron, 4 sulfur cluster binding"/>
    <property type="evidence" value="ECO:0007669"/>
    <property type="project" value="UniProtKB-KW"/>
</dbReference>
<evidence type="ECO:0000313" key="10">
    <source>
        <dbReference type="Proteomes" id="UP000283433"/>
    </source>
</evidence>
<dbReference type="InterPro" id="IPR017900">
    <property type="entry name" value="4Fe4S_Fe_S_CS"/>
</dbReference>
<dbReference type="PROSITE" id="PS00198">
    <property type="entry name" value="4FE4S_FER_1"/>
    <property type="match status" value="1"/>
</dbReference>
<dbReference type="Pfam" id="PF11614">
    <property type="entry name" value="FixG_C"/>
    <property type="match status" value="1"/>
</dbReference>
<evidence type="ECO:0000256" key="3">
    <source>
        <dbReference type="ARBA" id="ARBA00022723"/>
    </source>
</evidence>
<dbReference type="InterPro" id="IPR014116">
    <property type="entry name" value="Cyt_c_oxidase_cbb3_FixG"/>
</dbReference>
<dbReference type="SUPFAM" id="SSF54862">
    <property type="entry name" value="4Fe-4S ferredoxins"/>
    <property type="match status" value="1"/>
</dbReference>
<feature type="domain" description="4Fe-4S ferredoxin-type" evidence="8">
    <location>
        <begin position="250"/>
        <end position="281"/>
    </location>
</feature>
<feature type="transmembrane region" description="Helical" evidence="7">
    <location>
        <begin position="36"/>
        <end position="53"/>
    </location>
</feature>
<keyword evidence="7" id="KW-0812">Transmembrane</keyword>
<evidence type="ECO:0000259" key="8">
    <source>
        <dbReference type="PROSITE" id="PS51379"/>
    </source>
</evidence>